<keyword evidence="5" id="KW-0067">ATP-binding</keyword>
<sequence>MSLIPNFDHLKIPLEDIKKATQNFKTQIGSGGYGPVYIGSLSLKEKHIDVAVKRLQTVHGQGVKEFLTEIQLLSRYKHQNIVSLVGFCEEGNENFLIYEYACRGSLDSYLKPKTRCPLTWKQRIGICIDAARGLDHLHNHIGANKRVIHRDIKSGNILLDHNWKAMIADFGFSKIGRANENDSYLITNICGTLGYYDPAYFHTAILTKESDIYSFGVVLLEVLCGSLCFINVHSNEPFLAPLAKRYYKEEKINLIIDQDLKNYMNSSSMKEFLEITFQCLQDDRARRPSIALVLERLEKVLELLVSSTFELEEALDLNKLVETLQMQQFEEELEIQELEEALELKELVKTLQMQHFVEMLEIQELEDALGLHELVETLQRREFEEALRLRKAWELQKLAETLDLEIGELRAHYEVTKALYDMPDTLISHVTRDKINSHLSKGILVDEGKVWLSIDDDGKTQEMISAISIMPQDRDRAIVHVFNKNSIAYLDNPGDPRNRFSKTAEVFLHDQKKQVEGKTQFLSVGVTYAAYIVLKPIFSEEWDSLAQCELLYTLNDSGKTYVSRPIRMEESEWWTIQLFQTTTSKRSVDFKVVFSFPNRAYNKSLNYVGIQFLPMQKFEDEDKTEKLKELTNLSTSNINLDDLLPSDYKIFIYYSNKEMMKKPQEDVIFPTREEAFSILSRGLLIKVTHQLNLWFWIRKIDGKKCFLLPPALLSRDKHPVKLERTTLNESRIKYVLHLSPANVVGLRFEVPPGLLSTNTTYGCYLVYKTPQDHFSTETIAVMMRLDHQYRYKFTYLSMPQVPVVGSDGLFRSFSPMNKLKTSPLFPRNRTYSLFSSLSPMNKPVLPRKRTDGWLEVNLGNKSCNELMCMEPYERHYNRYWQRYVLTVLE</sequence>
<dbReference type="EMBL" id="JAUHHV010000004">
    <property type="protein sequence ID" value="KAK1428418.1"/>
    <property type="molecule type" value="Genomic_DNA"/>
</dbReference>
<evidence type="ECO:0000259" key="6">
    <source>
        <dbReference type="PROSITE" id="PS50011"/>
    </source>
</evidence>
<evidence type="ECO:0000256" key="4">
    <source>
        <dbReference type="ARBA" id="ARBA00022777"/>
    </source>
</evidence>
<feature type="domain" description="Protein kinase" evidence="6">
    <location>
        <begin position="22"/>
        <end position="301"/>
    </location>
</feature>
<dbReference type="InterPro" id="IPR045272">
    <property type="entry name" value="ANXUR1/2-like"/>
</dbReference>
<accession>A0AAD8P069</accession>
<evidence type="ECO:0000313" key="8">
    <source>
        <dbReference type="Proteomes" id="UP001229421"/>
    </source>
</evidence>
<dbReference type="InterPro" id="IPR000719">
    <property type="entry name" value="Prot_kinase_dom"/>
</dbReference>
<name>A0AAD8P069_TARER</name>
<evidence type="ECO:0000256" key="3">
    <source>
        <dbReference type="ARBA" id="ARBA00022741"/>
    </source>
</evidence>
<dbReference type="PROSITE" id="PS00108">
    <property type="entry name" value="PROTEIN_KINASE_ST"/>
    <property type="match status" value="1"/>
</dbReference>
<dbReference type="GO" id="GO:0004714">
    <property type="term" value="F:transmembrane receptor protein tyrosine kinase activity"/>
    <property type="evidence" value="ECO:0007669"/>
    <property type="project" value="InterPro"/>
</dbReference>
<dbReference type="InterPro" id="IPR025886">
    <property type="entry name" value="PP2-like"/>
</dbReference>
<dbReference type="GO" id="GO:0009506">
    <property type="term" value="C:plasmodesma"/>
    <property type="evidence" value="ECO:0007669"/>
    <property type="project" value="TreeGrafter"/>
</dbReference>
<dbReference type="GO" id="GO:0004674">
    <property type="term" value="F:protein serine/threonine kinase activity"/>
    <property type="evidence" value="ECO:0007669"/>
    <property type="project" value="UniProtKB-KW"/>
</dbReference>
<dbReference type="Gene3D" id="1.10.510.10">
    <property type="entry name" value="Transferase(Phosphotransferase) domain 1"/>
    <property type="match status" value="1"/>
</dbReference>
<dbReference type="InterPro" id="IPR011009">
    <property type="entry name" value="Kinase-like_dom_sf"/>
</dbReference>
<gene>
    <name evidence="7" type="ORF">QVD17_17252</name>
</gene>
<dbReference type="PANTHER" id="PTHR27003:SF475">
    <property type="entry name" value="PROTEIN KINASE DOMAIN-CONTAINING PROTEIN"/>
    <property type="match status" value="1"/>
</dbReference>
<dbReference type="InterPro" id="IPR001245">
    <property type="entry name" value="Ser-Thr/Tyr_kinase_cat_dom"/>
</dbReference>
<keyword evidence="8" id="KW-1185">Reference proteome</keyword>
<dbReference type="AlphaFoldDB" id="A0AAD8P069"/>
<evidence type="ECO:0000256" key="2">
    <source>
        <dbReference type="ARBA" id="ARBA00022679"/>
    </source>
</evidence>
<evidence type="ECO:0000313" key="7">
    <source>
        <dbReference type="EMBL" id="KAK1428418.1"/>
    </source>
</evidence>
<dbReference type="InterPro" id="IPR008271">
    <property type="entry name" value="Ser/Thr_kinase_AS"/>
</dbReference>
<proteinExistence type="predicted"/>
<dbReference type="GO" id="GO:0005524">
    <property type="term" value="F:ATP binding"/>
    <property type="evidence" value="ECO:0007669"/>
    <property type="project" value="UniProtKB-KW"/>
</dbReference>
<keyword evidence="3" id="KW-0547">Nucleotide-binding</keyword>
<dbReference type="GO" id="GO:0005886">
    <property type="term" value="C:plasma membrane"/>
    <property type="evidence" value="ECO:0007669"/>
    <property type="project" value="TreeGrafter"/>
</dbReference>
<evidence type="ECO:0000256" key="1">
    <source>
        <dbReference type="ARBA" id="ARBA00022527"/>
    </source>
</evidence>
<dbReference type="Proteomes" id="UP001229421">
    <property type="component" value="Unassembled WGS sequence"/>
</dbReference>
<dbReference type="FunFam" id="3.30.200.20:FF:000039">
    <property type="entry name" value="receptor-like protein kinase FERONIA"/>
    <property type="match status" value="1"/>
</dbReference>
<dbReference type="Pfam" id="PF14299">
    <property type="entry name" value="PP2"/>
    <property type="match status" value="1"/>
</dbReference>
<dbReference type="Gene3D" id="3.30.200.20">
    <property type="entry name" value="Phosphorylase Kinase, domain 1"/>
    <property type="match status" value="1"/>
</dbReference>
<keyword evidence="4" id="KW-0418">Kinase</keyword>
<keyword evidence="2" id="KW-0808">Transferase</keyword>
<dbReference type="SMART" id="SM00220">
    <property type="entry name" value="S_TKc"/>
    <property type="match status" value="1"/>
</dbReference>
<comment type="caution">
    <text evidence="7">The sequence shown here is derived from an EMBL/GenBank/DDBJ whole genome shotgun (WGS) entry which is preliminary data.</text>
</comment>
<dbReference type="PROSITE" id="PS50011">
    <property type="entry name" value="PROTEIN_KINASE_DOM"/>
    <property type="match status" value="1"/>
</dbReference>
<keyword evidence="1" id="KW-0723">Serine/threonine-protein kinase</keyword>
<dbReference type="SUPFAM" id="SSF56112">
    <property type="entry name" value="Protein kinase-like (PK-like)"/>
    <property type="match status" value="1"/>
</dbReference>
<organism evidence="7 8">
    <name type="scientific">Tagetes erecta</name>
    <name type="common">African marigold</name>
    <dbReference type="NCBI Taxonomy" id="13708"/>
    <lineage>
        <taxon>Eukaryota</taxon>
        <taxon>Viridiplantae</taxon>
        <taxon>Streptophyta</taxon>
        <taxon>Embryophyta</taxon>
        <taxon>Tracheophyta</taxon>
        <taxon>Spermatophyta</taxon>
        <taxon>Magnoliopsida</taxon>
        <taxon>eudicotyledons</taxon>
        <taxon>Gunneridae</taxon>
        <taxon>Pentapetalae</taxon>
        <taxon>asterids</taxon>
        <taxon>campanulids</taxon>
        <taxon>Asterales</taxon>
        <taxon>Asteraceae</taxon>
        <taxon>Asteroideae</taxon>
        <taxon>Heliantheae alliance</taxon>
        <taxon>Tageteae</taxon>
        <taxon>Tagetes</taxon>
    </lineage>
</organism>
<evidence type="ECO:0000256" key="5">
    <source>
        <dbReference type="ARBA" id="ARBA00022840"/>
    </source>
</evidence>
<reference evidence="7" key="1">
    <citation type="journal article" date="2023" name="bioRxiv">
        <title>Improved chromosome-level genome assembly for marigold (Tagetes erecta).</title>
        <authorList>
            <person name="Jiang F."/>
            <person name="Yuan L."/>
            <person name="Wang S."/>
            <person name="Wang H."/>
            <person name="Xu D."/>
            <person name="Wang A."/>
            <person name="Fan W."/>
        </authorList>
    </citation>
    <scope>NUCLEOTIDE SEQUENCE</scope>
    <source>
        <strain evidence="7">WSJ</strain>
        <tissue evidence="7">Leaf</tissue>
    </source>
</reference>
<dbReference type="PANTHER" id="PTHR27003">
    <property type="entry name" value="OS07G0166700 PROTEIN"/>
    <property type="match status" value="1"/>
</dbReference>
<dbReference type="Pfam" id="PF07714">
    <property type="entry name" value="PK_Tyr_Ser-Thr"/>
    <property type="match status" value="1"/>
</dbReference>
<protein>
    <recommendedName>
        <fullName evidence="6">Protein kinase domain-containing protein</fullName>
    </recommendedName>
</protein>